<reference evidence="2 3" key="1">
    <citation type="submission" date="2021-07" db="EMBL/GenBank/DDBJ databases">
        <title>Flavobacterium sp. nov. isolated from sediment on the Taihu Lake.</title>
        <authorList>
            <person name="Qu J.-H."/>
        </authorList>
    </citation>
    <scope>NUCLEOTIDE SEQUENCE [LARGE SCALE GENOMIC DNA]</scope>
    <source>
        <strain evidence="2 3">NAS39</strain>
    </source>
</reference>
<dbReference type="PANTHER" id="PTHR22916">
    <property type="entry name" value="GLYCOSYLTRANSFERASE"/>
    <property type="match status" value="1"/>
</dbReference>
<feature type="domain" description="Glycosyltransferase 2-like" evidence="1">
    <location>
        <begin position="4"/>
        <end position="136"/>
    </location>
</feature>
<dbReference type="Pfam" id="PF00535">
    <property type="entry name" value="Glycos_transf_2"/>
    <property type="match status" value="1"/>
</dbReference>
<dbReference type="InterPro" id="IPR001173">
    <property type="entry name" value="Glyco_trans_2-like"/>
</dbReference>
<dbReference type="PANTHER" id="PTHR22916:SF3">
    <property type="entry name" value="UDP-GLCNAC:BETAGAL BETA-1,3-N-ACETYLGLUCOSAMINYLTRANSFERASE-LIKE PROTEIN 1"/>
    <property type="match status" value="1"/>
</dbReference>
<proteinExistence type="predicted"/>
<dbReference type="CDD" id="cd04196">
    <property type="entry name" value="GT_2_like_d"/>
    <property type="match status" value="1"/>
</dbReference>
<name>A0ABS6XVR7_9FLAO</name>
<evidence type="ECO:0000313" key="2">
    <source>
        <dbReference type="EMBL" id="MBW4360788.1"/>
    </source>
</evidence>
<protein>
    <submittedName>
        <fullName evidence="2">Glycosyltransferase family 2 protein</fullName>
    </submittedName>
</protein>
<accession>A0ABS6XVR7</accession>
<sequence>MKISVALCTFNGEKFLRKQLDSILDQTLKVDEIVVCDDCSSDSTLTILEDYKKNNPDVFQIYQNEINLKSNKNFEKAIALCSGDYIFLSDQDDIWKNDKVEKTLAVFNQNPKAEGVFSNAVLINEEGNLIYEDISLWDSFSFYESKMNKPIDLFDFLISNGNFLTGATLCIKKEVKGFCFPFQTSKSFLHDEWLASILSKNKTLHYTTEKLHFYRLHDAQQLGIGDIKNLSDGNIKLIREQELVLKIKKPKSFKDYKFLTNRYFSRYERYKSLNDQNTDTPIILELMNRVIEYYTKFDLEMKKKHPIRYFFRRRKDKKKGKRQIDI</sequence>
<dbReference type="RefSeq" id="WP_219317275.1">
    <property type="nucleotide sequence ID" value="NZ_JAHWYN010000007.1"/>
</dbReference>
<organism evidence="2 3">
    <name type="scientific">Flavobacterium taihuense</name>
    <dbReference type="NCBI Taxonomy" id="2857508"/>
    <lineage>
        <taxon>Bacteria</taxon>
        <taxon>Pseudomonadati</taxon>
        <taxon>Bacteroidota</taxon>
        <taxon>Flavobacteriia</taxon>
        <taxon>Flavobacteriales</taxon>
        <taxon>Flavobacteriaceae</taxon>
        <taxon>Flavobacterium</taxon>
    </lineage>
</organism>
<comment type="caution">
    <text evidence="2">The sequence shown here is derived from an EMBL/GenBank/DDBJ whole genome shotgun (WGS) entry which is preliminary data.</text>
</comment>
<gene>
    <name evidence="2" type="ORF">KZH69_09860</name>
</gene>
<dbReference type="EMBL" id="JAHWYN010000007">
    <property type="protein sequence ID" value="MBW4360788.1"/>
    <property type="molecule type" value="Genomic_DNA"/>
</dbReference>
<keyword evidence="3" id="KW-1185">Reference proteome</keyword>
<evidence type="ECO:0000313" key="3">
    <source>
        <dbReference type="Proteomes" id="UP000812031"/>
    </source>
</evidence>
<evidence type="ECO:0000259" key="1">
    <source>
        <dbReference type="Pfam" id="PF00535"/>
    </source>
</evidence>
<dbReference type="Proteomes" id="UP000812031">
    <property type="component" value="Unassembled WGS sequence"/>
</dbReference>